<accession>A0ABT8A8L9</accession>
<evidence type="ECO:0000259" key="5">
    <source>
        <dbReference type="PROSITE" id="PS51379"/>
    </source>
</evidence>
<keyword evidence="7" id="KW-1185">Reference proteome</keyword>
<sequence length="680" mass="70467">MSERIAFVCSCEDSMRLDGRALARGCAAQGTELRTAEHLCRSQLDRFLAAVGTGRPVTVACTQEAPLFAEEAAAAGATAPLSFVNVREQAGWAEEGAAAGPKMAGLLAAAAIPLPETPLVPLASEGVTLVLGRDEVAIAAARRLADRLDLTVLLTGAEAVTPPGRAEFPILRGRARSATGWLGAFEVVVDGHAAASPASRAAFAWGPPRDGARSRCDVILDLTGDPPLFPAHGVRQGYLRADPADAAAVDRLILEARELVGEFDKPRFVSFEAGLCAHGRNKRTGCTRCLDLCPTGAITPGEGLLRDSVRISAEICAGCGACAAVCPTGAVTYALPPPATTLARLRALLLGHAEAGGRDPVLLLHDAAHGEPLIEALARHGDGLPARVLPLRLNECGVLDLATLAAAFAWGAAGVRVLLPARRGHGSEGLFRNLDYAATLLEGLGRPTSPPRAAAIETDDPFTLAEALAPAMAMRGTGEAASFLPLGTPREVLRQALAALHAAAGPAAPAVLPMPALAPFGAAVVEAAGCTLCLACTMVCPTGAFSANPETPQLRFLEDACVQCGLCVATCPEQVISLAPRLNFAPEAAQPQVVKQEEPFCCTRCAKPFGTRSTIERVKAKLAGSRHWMFADPARLAVLEMCEDCRAAAATLGGIDPYAGTARPAARTTADWLREAAEDG</sequence>
<protein>
    <submittedName>
        <fullName evidence="6">4Fe-4S binding protein</fullName>
    </submittedName>
</protein>
<evidence type="ECO:0000256" key="3">
    <source>
        <dbReference type="ARBA" id="ARBA00023004"/>
    </source>
</evidence>
<evidence type="ECO:0000313" key="6">
    <source>
        <dbReference type="EMBL" id="MDN3566112.1"/>
    </source>
</evidence>
<dbReference type="PROSITE" id="PS00198">
    <property type="entry name" value="4FE4S_FER_1"/>
    <property type="match status" value="2"/>
</dbReference>
<keyword evidence="2" id="KW-0479">Metal-binding</keyword>
<dbReference type="PANTHER" id="PTHR43687:SF4">
    <property type="entry name" value="BLR5484 PROTEIN"/>
    <property type="match status" value="1"/>
</dbReference>
<dbReference type="Gene3D" id="3.30.70.20">
    <property type="match status" value="2"/>
</dbReference>
<dbReference type="Proteomes" id="UP001529369">
    <property type="component" value="Unassembled WGS sequence"/>
</dbReference>
<gene>
    <name evidence="6" type="ORF">QWZ14_17215</name>
</gene>
<proteinExistence type="predicted"/>
<dbReference type="InterPro" id="IPR017896">
    <property type="entry name" value="4Fe4S_Fe-S-bd"/>
</dbReference>
<evidence type="ECO:0000313" key="7">
    <source>
        <dbReference type="Proteomes" id="UP001529369"/>
    </source>
</evidence>
<keyword evidence="3" id="KW-0408">Iron</keyword>
<evidence type="ECO:0000256" key="4">
    <source>
        <dbReference type="ARBA" id="ARBA00023014"/>
    </source>
</evidence>
<dbReference type="EMBL" id="JAUFPN010000165">
    <property type="protein sequence ID" value="MDN3566112.1"/>
    <property type="molecule type" value="Genomic_DNA"/>
</dbReference>
<dbReference type="RefSeq" id="WP_290318008.1">
    <property type="nucleotide sequence ID" value="NZ_JAUFPN010000165.1"/>
</dbReference>
<dbReference type="PANTHER" id="PTHR43687">
    <property type="entry name" value="ADENYLYLSULFATE REDUCTASE, BETA SUBUNIT"/>
    <property type="match status" value="1"/>
</dbReference>
<keyword evidence="1" id="KW-0004">4Fe-4S</keyword>
<dbReference type="SUPFAM" id="SSF54862">
    <property type="entry name" value="4Fe-4S ferredoxins"/>
    <property type="match status" value="1"/>
</dbReference>
<feature type="domain" description="4Fe-4S ferredoxin-type" evidence="5">
    <location>
        <begin position="307"/>
        <end position="336"/>
    </location>
</feature>
<comment type="caution">
    <text evidence="6">The sequence shown here is derived from an EMBL/GenBank/DDBJ whole genome shotgun (WGS) entry which is preliminary data.</text>
</comment>
<reference evidence="7" key="1">
    <citation type="journal article" date="2019" name="Int. J. Syst. Evol. Microbiol.">
        <title>The Global Catalogue of Microorganisms (GCM) 10K type strain sequencing project: providing services to taxonomists for standard genome sequencing and annotation.</title>
        <authorList>
            <consortium name="The Broad Institute Genomics Platform"/>
            <consortium name="The Broad Institute Genome Sequencing Center for Infectious Disease"/>
            <person name="Wu L."/>
            <person name="Ma J."/>
        </authorList>
    </citation>
    <scope>NUCLEOTIDE SEQUENCE [LARGE SCALE GENOMIC DNA]</scope>
    <source>
        <strain evidence="7">CECT 7131</strain>
    </source>
</reference>
<evidence type="ECO:0000256" key="1">
    <source>
        <dbReference type="ARBA" id="ARBA00022485"/>
    </source>
</evidence>
<organism evidence="6 7">
    <name type="scientific">Paeniroseomonas aquatica</name>
    <dbReference type="NCBI Taxonomy" id="373043"/>
    <lineage>
        <taxon>Bacteria</taxon>
        <taxon>Pseudomonadati</taxon>
        <taxon>Pseudomonadota</taxon>
        <taxon>Alphaproteobacteria</taxon>
        <taxon>Acetobacterales</taxon>
        <taxon>Acetobacteraceae</taxon>
        <taxon>Paeniroseomonas</taxon>
    </lineage>
</organism>
<dbReference type="PROSITE" id="PS51379">
    <property type="entry name" value="4FE4S_FER_2"/>
    <property type="match status" value="4"/>
</dbReference>
<dbReference type="InterPro" id="IPR017900">
    <property type="entry name" value="4Fe4S_Fe_S_CS"/>
</dbReference>
<name>A0ABT8A8L9_9PROT</name>
<evidence type="ECO:0000256" key="2">
    <source>
        <dbReference type="ARBA" id="ARBA00022723"/>
    </source>
</evidence>
<feature type="domain" description="4Fe-4S ferredoxin-type" evidence="5">
    <location>
        <begin position="274"/>
        <end position="303"/>
    </location>
</feature>
<dbReference type="InterPro" id="IPR050572">
    <property type="entry name" value="Fe-S_Ferredoxin"/>
</dbReference>
<dbReference type="Pfam" id="PF12838">
    <property type="entry name" value="Fer4_7"/>
    <property type="match status" value="2"/>
</dbReference>
<feature type="domain" description="4Fe-4S ferredoxin-type" evidence="5">
    <location>
        <begin position="552"/>
        <end position="581"/>
    </location>
</feature>
<feature type="domain" description="4Fe-4S ferredoxin-type" evidence="5">
    <location>
        <begin position="521"/>
        <end position="550"/>
    </location>
</feature>
<keyword evidence="4" id="KW-0411">Iron-sulfur</keyword>